<comment type="caution">
    <text evidence="3">The sequence shown here is derived from an EMBL/GenBank/DDBJ whole genome shotgun (WGS) entry which is preliminary data.</text>
</comment>
<evidence type="ECO:0000313" key="3">
    <source>
        <dbReference type="EMBL" id="KAG7439273.1"/>
    </source>
</evidence>
<feature type="region of interest" description="Disordered" evidence="1">
    <location>
        <begin position="96"/>
        <end position="118"/>
    </location>
</feature>
<dbReference type="GeneID" id="66104517"/>
<keyword evidence="2" id="KW-1133">Transmembrane helix</keyword>
<keyword evidence="4" id="KW-1185">Reference proteome</keyword>
<accession>A0A9P7VE73</accession>
<dbReference type="RefSeq" id="XP_043032773.1">
    <property type="nucleotide sequence ID" value="XM_043182221.1"/>
</dbReference>
<proteinExistence type="predicted"/>
<evidence type="ECO:0000313" key="4">
    <source>
        <dbReference type="Proteomes" id="UP000812287"/>
    </source>
</evidence>
<dbReference type="Proteomes" id="UP000812287">
    <property type="component" value="Unassembled WGS sequence"/>
</dbReference>
<name>A0A9P7VE73_9AGAR</name>
<sequence>MPSCKSYGVTRILAGTPAGVFFVLLNRLSFSSPYTTQRHLQATDLVWRLRCSSIDLNRQYERRLQQGGAQTTAWVTPAVGDTILLRQQRSLISSCDQPKANKWPSQRSDIFDQPENDTSLFTVDGDDQTTTQLPLSIASVYSHP</sequence>
<organism evidence="3 4">
    <name type="scientific">Guyanagaster necrorhizus</name>
    <dbReference type="NCBI Taxonomy" id="856835"/>
    <lineage>
        <taxon>Eukaryota</taxon>
        <taxon>Fungi</taxon>
        <taxon>Dikarya</taxon>
        <taxon>Basidiomycota</taxon>
        <taxon>Agaricomycotina</taxon>
        <taxon>Agaricomycetes</taxon>
        <taxon>Agaricomycetidae</taxon>
        <taxon>Agaricales</taxon>
        <taxon>Marasmiineae</taxon>
        <taxon>Physalacriaceae</taxon>
        <taxon>Guyanagaster</taxon>
    </lineage>
</organism>
<evidence type="ECO:0000256" key="1">
    <source>
        <dbReference type="SAM" id="MobiDB-lite"/>
    </source>
</evidence>
<reference evidence="3" key="1">
    <citation type="submission" date="2020-11" db="EMBL/GenBank/DDBJ databases">
        <title>Adaptations for nitrogen fixation in a non-lichenized fungal sporocarp promotes dispersal by wood-feeding termites.</title>
        <authorList>
            <consortium name="DOE Joint Genome Institute"/>
            <person name="Koch R.A."/>
            <person name="Yoon G."/>
            <person name="Arayal U."/>
            <person name="Lail K."/>
            <person name="Amirebrahimi M."/>
            <person name="Labutti K."/>
            <person name="Lipzen A."/>
            <person name="Riley R."/>
            <person name="Barry K."/>
            <person name="Henrissat B."/>
            <person name="Grigoriev I.V."/>
            <person name="Herr J.R."/>
            <person name="Aime M.C."/>
        </authorList>
    </citation>
    <scope>NUCLEOTIDE SEQUENCE</scope>
    <source>
        <strain evidence="3">MCA 3950</strain>
    </source>
</reference>
<gene>
    <name evidence="3" type="ORF">BT62DRAFT_769892</name>
</gene>
<keyword evidence="2" id="KW-0472">Membrane</keyword>
<feature type="transmembrane region" description="Helical" evidence="2">
    <location>
        <begin position="12"/>
        <end position="30"/>
    </location>
</feature>
<dbReference type="EMBL" id="MU250603">
    <property type="protein sequence ID" value="KAG7439273.1"/>
    <property type="molecule type" value="Genomic_DNA"/>
</dbReference>
<evidence type="ECO:0000256" key="2">
    <source>
        <dbReference type="SAM" id="Phobius"/>
    </source>
</evidence>
<protein>
    <submittedName>
        <fullName evidence="3">Uncharacterized protein</fullName>
    </submittedName>
</protein>
<keyword evidence="2" id="KW-0812">Transmembrane</keyword>
<dbReference type="AlphaFoldDB" id="A0A9P7VE73"/>